<reference evidence="2 3" key="1">
    <citation type="submission" date="2016-06" db="EMBL/GenBank/DDBJ databases">
        <title>Draft genome sequence of Flavobacterium succinicans strain DD5b.</title>
        <authorList>
            <person name="Poehlein A."/>
            <person name="Daniel R."/>
            <person name="Simeonova D.D."/>
        </authorList>
    </citation>
    <scope>NUCLEOTIDE SEQUENCE [LARGE SCALE GENOMIC DNA]</scope>
    <source>
        <strain evidence="2 3">DD5b</strain>
    </source>
</reference>
<evidence type="ECO:0000313" key="2">
    <source>
        <dbReference type="EMBL" id="OAZ05454.1"/>
    </source>
</evidence>
<dbReference type="EMBL" id="JMTM01000006">
    <property type="protein sequence ID" value="OAZ05454.1"/>
    <property type="molecule type" value="Genomic_DNA"/>
</dbReference>
<evidence type="ECO:0008006" key="4">
    <source>
        <dbReference type="Google" id="ProtNLM"/>
    </source>
</evidence>
<dbReference type="OrthoDB" id="1352863at2"/>
<dbReference type="RefSeq" id="WP_064714052.1">
    <property type="nucleotide sequence ID" value="NZ_JMTM01000006.1"/>
</dbReference>
<dbReference type="Proteomes" id="UP000093807">
    <property type="component" value="Unassembled WGS sequence"/>
</dbReference>
<comment type="caution">
    <text evidence="2">The sequence shown here is derived from an EMBL/GenBank/DDBJ whole genome shotgun (WGS) entry which is preliminary data.</text>
</comment>
<organism evidence="2 3">
    <name type="scientific">Flavobacterium succinicans</name>
    <dbReference type="NCBI Taxonomy" id="29536"/>
    <lineage>
        <taxon>Bacteria</taxon>
        <taxon>Pseudomonadati</taxon>
        <taxon>Bacteroidota</taxon>
        <taxon>Flavobacteriia</taxon>
        <taxon>Flavobacteriales</taxon>
        <taxon>Flavobacteriaceae</taxon>
        <taxon>Flavobacterium</taxon>
    </lineage>
</organism>
<dbReference type="AlphaFoldDB" id="A0A199XVU8"/>
<proteinExistence type="predicted"/>
<evidence type="ECO:0000313" key="3">
    <source>
        <dbReference type="Proteomes" id="UP000093807"/>
    </source>
</evidence>
<keyword evidence="1" id="KW-0732">Signal</keyword>
<accession>A0A199XVU8</accession>
<feature type="signal peptide" evidence="1">
    <location>
        <begin position="1"/>
        <end position="19"/>
    </location>
</feature>
<feature type="chain" id="PRO_5008287020" description="DUF1570 domain-containing protein" evidence="1">
    <location>
        <begin position="20"/>
        <end position="239"/>
    </location>
</feature>
<name>A0A199XVU8_9FLAO</name>
<protein>
    <recommendedName>
        <fullName evidence="4">DUF1570 domain-containing protein</fullName>
    </recommendedName>
</protein>
<sequence>MKKGWVVFVLLFLSQLTFAQKEWFSTFADSTALVKQANQISSTFIKDIANVKPTLVLTLKTRLNTTPYLIYYDDDGKQKTANLPLWEQVIPEQKAFFYEVAGGEVEGKEVFGLFFNGFYLPHELGHALQHKIEGNVLGSYESEYFANVVAMLWWKKQGKKKELEQCYRYAKKMWAKLPNPIPEGMTIEAYFKANYQQASQNPYTYGYMQFKQFILVYEDKNLPTFDEFVKNYLISKAKF</sequence>
<evidence type="ECO:0000256" key="1">
    <source>
        <dbReference type="SAM" id="SignalP"/>
    </source>
</evidence>
<keyword evidence="3" id="KW-1185">Reference proteome</keyword>
<gene>
    <name evidence="2" type="ORF">FLB_01480</name>
</gene>
<dbReference type="PATRIC" id="fig|29536.5.peg.152"/>